<dbReference type="KEGG" id="btho:Btheta7330_05076"/>
<dbReference type="InterPro" id="IPR001130">
    <property type="entry name" value="TatD-like"/>
</dbReference>
<dbReference type="RefSeq" id="WP_008767460.1">
    <property type="nucleotide sequence ID" value="NZ_BAABXH010000001.1"/>
</dbReference>
<dbReference type="InterPro" id="IPR050891">
    <property type="entry name" value="TatD-type_Hydrolase"/>
</dbReference>
<dbReference type="Proteomes" id="UP000460317">
    <property type="component" value="Unassembled WGS sequence"/>
</dbReference>
<dbReference type="Pfam" id="PF01026">
    <property type="entry name" value="TatD_DNase"/>
    <property type="match status" value="1"/>
</dbReference>
<proteinExistence type="predicted"/>
<accession>A0A0P0FWE9</accession>
<evidence type="ECO:0000256" key="1">
    <source>
        <dbReference type="ARBA" id="ARBA00022722"/>
    </source>
</evidence>
<dbReference type="EMBL" id="JAQNVG010000033">
    <property type="protein sequence ID" value="MDC2237612.1"/>
    <property type="molecule type" value="Genomic_DNA"/>
</dbReference>
<keyword evidence="1" id="KW-0540">Nuclease</keyword>
<dbReference type="GO" id="GO:0004518">
    <property type="term" value="F:nuclease activity"/>
    <property type="evidence" value="ECO:0007669"/>
    <property type="project" value="UniProtKB-KW"/>
</dbReference>
<dbReference type="Proteomes" id="UP000440614">
    <property type="component" value="Unassembled WGS sequence"/>
</dbReference>
<sequence length="229" mass="26039">MENNASHILDIHTHKSEDASHGRAIINFPLPVDDSLCLSASDVRTAGKEGYFYSAGIHPWKLTERNAEEQFELLQQLLVKEQFVAVGEAGFDKLTAAPMELQVRMFEKQVELSEKYRLPLIIHCVKAMDELLAVRKKLNPAQPWIWHGFRGKPQQAGQLIKNGIYLSFGAHYSEETVKGVPVGRLFLETDDSPVDIEEVLKQVAKARSTDAEELRQAIRENIQKVFFRR</sequence>
<evidence type="ECO:0000313" key="7">
    <source>
        <dbReference type="EMBL" id="MDC2237612.1"/>
    </source>
</evidence>
<dbReference type="PANTHER" id="PTHR10060:SF15">
    <property type="entry name" value="DEOXYRIBONUCLEASE TATDN1"/>
    <property type="match status" value="1"/>
</dbReference>
<dbReference type="Gene3D" id="3.20.20.140">
    <property type="entry name" value="Metal-dependent hydrolases"/>
    <property type="match status" value="1"/>
</dbReference>
<dbReference type="GeneID" id="60924408"/>
<gene>
    <name evidence="8" type="ORF">DW011_23975</name>
    <name evidence="6" type="ORF">GAN91_09825</name>
    <name evidence="5" type="ORF">GAN93_16210</name>
    <name evidence="4" type="ORF">GAO51_02525</name>
    <name evidence="9" type="ORF">KQP68_19465</name>
    <name evidence="7" type="ORF">PO127_17880</name>
</gene>
<dbReference type="GO" id="GO:0046872">
    <property type="term" value="F:metal ion binding"/>
    <property type="evidence" value="ECO:0007669"/>
    <property type="project" value="UniProtKB-KW"/>
</dbReference>
<reference evidence="7" key="4">
    <citation type="submission" date="2022-10" db="EMBL/GenBank/DDBJ databases">
        <title>Human gut microbiome strain richness.</title>
        <authorList>
            <person name="Chen-Liaw A."/>
        </authorList>
    </citation>
    <scope>NUCLEOTIDE SEQUENCE</scope>
    <source>
        <strain evidence="7">1001283st1_A3_1001283B150304_161114</strain>
    </source>
</reference>
<dbReference type="PANTHER" id="PTHR10060">
    <property type="entry name" value="TATD FAMILY DEOXYRIBONUCLEASE"/>
    <property type="match status" value="1"/>
</dbReference>
<dbReference type="EMBL" id="WCSB01000015">
    <property type="protein sequence ID" value="KAB4450492.1"/>
    <property type="molecule type" value="Genomic_DNA"/>
</dbReference>
<evidence type="ECO:0000256" key="2">
    <source>
        <dbReference type="ARBA" id="ARBA00022723"/>
    </source>
</evidence>
<dbReference type="Proteomes" id="UP000436858">
    <property type="component" value="Unassembled WGS sequence"/>
</dbReference>
<dbReference type="EMBL" id="WCSY01000002">
    <property type="protein sequence ID" value="KAB4315486.1"/>
    <property type="molecule type" value="Genomic_DNA"/>
</dbReference>
<evidence type="ECO:0000313" key="4">
    <source>
        <dbReference type="EMBL" id="KAB4315486.1"/>
    </source>
</evidence>
<evidence type="ECO:0000313" key="5">
    <source>
        <dbReference type="EMBL" id="KAB4450492.1"/>
    </source>
</evidence>
<reference evidence="8 10" key="1">
    <citation type="submission" date="2018-08" db="EMBL/GenBank/DDBJ databases">
        <title>A genome reference for cultivated species of the human gut microbiota.</title>
        <authorList>
            <person name="Zou Y."/>
            <person name="Xue W."/>
            <person name="Luo G."/>
        </authorList>
    </citation>
    <scope>NUCLEOTIDE SEQUENCE [LARGE SCALE GENOMIC DNA]</scope>
    <source>
        <strain evidence="8 10">AF37-12</strain>
    </source>
</reference>
<keyword evidence="2" id="KW-0479">Metal-binding</keyword>
<dbReference type="AlphaFoldDB" id="A0A0P0FWE9"/>
<dbReference type="SUPFAM" id="SSF51556">
    <property type="entry name" value="Metallo-dependent hydrolases"/>
    <property type="match status" value="1"/>
</dbReference>
<reference evidence="9 14" key="3">
    <citation type="submission" date="2021-06" db="EMBL/GenBank/DDBJ databases">
        <title>Interrogation of the integrated mobile genetic elements in gut-associated Bacteroides with a consensus prediction approach.</title>
        <authorList>
            <person name="Campbell D.E."/>
            <person name="Leigh J.R."/>
            <person name="Kim T."/>
            <person name="England W."/>
            <person name="Whitaker R.J."/>
            <person name="Degnan P.H."/>
        </authorList>
    </citation>
    <scope>NUCLEOTIDE SEQUENCE [LARGE SCALE GENOMIC DNA]</scope>
    <source>
        <strain evidence="9 14">WAL8669</strain>
    </source>
</reference>
<dbReference type="InterPro" id="IPR032466">
    <property type="entry name" value="Metal_Hydrolase"/>
</dbReference>
<dbReference type="EMBL" id="WCRY01000008">
    <property type="protein sequence ID" value="KAB4482905.1"/>
    <property type="molecule type" value="Genomic_DNA"/>
</dbReference>
<dbReference type="EMBL" id="CP083680">
    <property type="protein sequence ID" value="UYU65731.1"/>
    <property type="molecule type" value="Genomic_DNA"/>
</dbReference>
<evidence type="ECO:0000313" key="13">
    <source>
        <dbReference type="Proteomes" id="UP000460317"/>
    </source>
</evidence>
<dbReference type="Proteomes" id="UP001217776">
    <property type="component" value="Unassembled WGS sequence"/>
</dbReference>
<evidence type="ECO:0000313" key="8">
    <source>
        <dbReference type="EMBL" id="RHL52855.1"/>
    </source>
</evidence>
<name>A0A0P0FWE9_BACT4</name>
<keyword evidence="3 8" id="KW-0378">Hydrolase</keyword>
<dbReference type="OMA" id="SIGIHPW"/>
<evidence type="ECO:0000256" key="3">
    <source>
        <dbReference type="ARBA" id="ARBA00022801"/>
    </source>
</evidence>
<dbReference type="Proteomes" id="UP000283616">
    <property type="component" value="Unassembled WGS sequence"/>
</dbReference>
<dbReference type="GO" id="GO:0016788">
    <property type="term" value="F:hydrolase activity, acting on ester bonds"/>
    <property type="evidence" value="ECO:0007669"/>
    <property type="project" value="InterPro"/>
</dbReference>
<evidence type="ECO:0000313" key="14">
    <source>
        <dbReference type="Proteomes" id="UP001156218"/>
    </source>
</evidence>
<evidence type="ECO:0000313" key="9">
    <source>
        <dbReference type="EMBL" id="UYU65731.1"/>
    </source>
</evidence>
<evidence type="ECO:0000313" key="6">
    <source>
        <dbReference type="EMBL" id="KAB4482905.1"/>
    </source>
</evidence>
<evidence type="ECO:0000313" key="12">
    <source>
        <dbReference type="Proteomes" id="UP000440614"/>
    </source>
</evidence>
<organism evidence="8 10">
    <name type="scientific">Bacteroides thetaiotaomicron</name>
    <dbReference type="NCBI Taxonomy" id="818"/>
    <lineage>
        <taxon>Bacteria</taxon>
        <taxon>Pseudomonadati</taxon>
        <taxon>Bacteroidota</taxon>
        <taxon>Bacteroidia</taxon>
        <taxon>Bacteroidales</taxon>
        <taxon>Bacteroidaceae</taxon>
        <taxon>Bacteroides</taxon>
    </lineage>
</organism>
<dbReference type="EMBL" id="QROV01000044">
    <property type="protein sequence ID" value="RHL52855.1"/>
    <property type="molecule type" value="Genomic_DNA"/>
</dbReference>
<evidence type="ECO:0000313" key="10">
    <source>
        <dbReference type="Proteomes" id="UP000283616"/>
    </source>
</evidence>
<protein>
    <submittedName>
        <fullName evidence="8">Hydrolase TatD</fullName>
    </submittedName>
    <submittedName>
        <fullName evidence="7">TatD family hydrolase</fullName>
    </submittedName>
</protein>
<dbReference type="Proteomes" id="UP001156218">
    <property type="component" value="Chromosome"/>
</dbReference>
<reference evidence="11 12" key="2">
    <citation type="journal article" date="2019" name="Nat. Med.">
        <title>A library of human gut bacterial isolates paired with longitudinal multiomics data enables mechanistic microbiome research.</title>
        <authorList>
            <person name="Poyet M."/>
            <person name="Groussin M."/>
            <person name="Gibbons S.M."/>
            <person name="Avila-Pacheco J."/>
            <person name="Jiang X."/>
            <person name="Kearney S.M."/>
            <person name="Perrotta A.R."/>
            <person name="Berdy B."/>
            <person name="Zhao S."/>
            <person name="Lieberman T.D."/>
            <person name="Swanson P.K."/>
            <person name="Smith M."/>
            <person name="Roesemann S."/>
            <person name="Alexander J.E."/>
            <person name="Rich S.A."/>
            <person name="Livny J."/>
            <person name="Vlamakis H."/>
            <person name="Clish C."/>
            <person name="Bullock K."/>
            <person name="Deik A."/>
            <person name="Scott J."/>
            <person name="Pierce K.A."/>
            <person name="Xavier R.J."/>
            <person name="Alm E.J."/>
        </authorList>
    </citation>
    <scope>NUCLEOTIDE SEQUENCE [LARGE SCALE GENOMIC DNA]</scope>
    <source>
        <strain evidence="6 11">BIOML-A162</strain>
        <strain evidence="5 13">BIOML-A165</strain>
        <strain evidence="4 12">BIOML-A188</strain>
    </source>
</reference>
<accession>C6IJA5</accession>
<evidence type="ECO:0000313" key="11">
    <source>
        <dbReference type="Proteomes" id="UP000436858"/>
    </source>
</evidence>